<organism evidence="2 3">
    <name type="scientific">Duganella fentianensis</name>
    <dbReference type="NCBI Taxonomy" id="2692177"/>
    <lineage>
        <taxon>Bacteria</taxon>
        <taxon>Pseudomonadati</taxon>
        <taxon>Pseudomonadota</taxon>
        <taxon>Betaproteobacteria</taxon>
        <taxon>Burkholderiales</taxon>
        <taxon>Oxalobacteraceae</taxon>
        <taxon>Telluria group</taxon>
        <taxon>Duganella</taxon>
    </lineage>
</organism>
<keyword evidence="3" id="KW-1185">Reference proteome</keyword>
<proteinExistence type="predicted"/>
<dbReference type="AlphaFoldDB" id="A0A845I6F6"/>
<protein>
    <submittedName>
        <fullName evidence="2">Uncharacterized protein</fullName>
    </submittedName>
</protein>
<sequence length="50" mass="5602">MLYMIITNPFETLLVLAAIATIGNVDLSSNETDDEWAAHPMNKEGMNYKD</sequence>
<dbReference type="RefSeq" id="WP_161037000.1">
    <property type="nucleotide sequence ID" value="NZ_WWCL01000006.1"/>
</dbReference>
<feature type="region of interest" description="Disordered" evidence="1">
    <location>
        <begin position="30"/>
        <end position="50"/>
    </location>
</feature>
<reference evidence="2" key="1">
    <citation type="submission" date="2019-12" db="EMBL/GenBank/DDBJ databases">
        <title>Novel species isolated from a subtropical stream in China.</title>
        <authorList>
            <person name="Lu H."/>
        </authorList>
    </citation>
    <scope>NUCLEOTIDE SEQUENCE [LARGE SCALE GENOMIC DNA]</scope>
    <source>
        <strain evidence="2">FT93W</strain>
    </source>
</reference>
<evidence type="ECO:0000256" key="1">
    <source>
        <dbReference type="SAM" id="MobiDB-lite"/>
    </source>
</evidence>
<dbReference type="Proteomes" id="UP000444316">
    <property type="component" value="Unassembled WGS sequence"/>
</dbReference>
<name>A0A845I6F6_9BURK</name>
<evidence type="ECO:0000313" key="2">
    <source>
        <dbReference type="EMBL" id="MYN47606.1"/>
    </source>
</evidence>
<comment type="caution">
    <text evidence="2">The sequence shown here is derived from an EMBL/GenBank/DDBJ whole genome shotgun (WGS) entry which is preliminary data.</text>
</comment>
<dbReference type="EMBL" id="WWCL01000006">
    <property type="protein sequence ID" value="MYN47606.1"/>
    <property type="molecule type" value="Genomic_DNA"/>
</dbReference>
<accession>A0A845I6F6</accession>
<gene>
    <name evidence="2" type="ORF">GTP23_21415</name>
</gene>
<evidence type="ECO:0000313" key="3">
    <source>
        <dbReference type="Proteomes" id="UP000444316"/>
    </source>
</evidence>